<dbReference type="EMBL" id="JAUTDP010000011">
    <property type="protein sequence ID" value="KAK3392548.1"/>
    <property type="molecule type" value="Genomic_DNA"/>
</dbReference>
<dbReference type="Proteomes" id="UP001281003">
    <property type="component" value="Unassembled WGS sequence"/>
</dbReference>
<evidence type="ECO:0000313" key="3">
    <source>
        <dbReference type="Proteomes" id="UP001281003"/>
    </source>
</evidence>
<feature type="region of interest" description="Disordered" evidence="1">
    <location>
        <begin position="263"/>
        <end position="298"/>
    </location>
</feature>
<proteinExistence type="predicted"/>
<feature type="region of interest" description="Disordered" evidence="1">
    <location>
        <begin position="1"/>
        <end position="49"/>
    </location>
</feature>
<protein>
    <submittedName>
        <fullName evidence="2">Uncharacterized protein</fullName>
    </submittedName>
</protein>
<comment type="caution">
    <text evidence="2">The sequence shown here is derived from an EMBL/GenBank/DDBJ whole genome shotgun (WGS) entry which is preliminary data.</text>
</comment>
<dbReference type="AlphaFoldDB" id="A0AAE0P348"/>
<feature type="region of interest" description="Disordered" evidence="1">
    <location>
        <begin position="88"/>
        <end position="136"/>
    </location>
</feature>
<feature type="compositionally biased region" description="Polar residues" evidence="1">
    <location>
        <begin position="265"/>
        <end position="278"/>
    </location>
</feature>
<feature type="region of interest" description="Disordered" evidence="1">
    <location>
        <begin position="373"/>
        <end position="453"/>
    </location>
</feature>
<name>A0AAE0P348_SORBR</name>
<gene>
    <name evidence="2" type="ORF">B0T20DRAFT_361272</name>
</gene>
<sequence>MTSLHNEPSVMGHEEQLSRPSFKACSSPELAITNKPVQDPVQQERTDKRARIDIRNNISGLADWEDRSFVPRRSDTIWSIFSQASTVTNTTEPDLQSPTTASSRAMNVPQYSSSPSVTESRSCSPAPLPSHDVGTHPRLHARLERPCRDQEKLIKQAHDPNRNMLKFGRIGSVGKQRMFHVGPPPDATPTEEPLVSQISAGLGAESAGDLKAIFPIRLKEESETREPVGEKFSNAQLPDLQGMQIDKDPNKNTKTDVTEEAALHETNTPTAANESSPEGLSPLIMTPGPDESDDMETSPSPIWDAGLIQDVCEQILRQAFGTEYDDIAHTDAAGEAYNAVSYCLDELSRILPDDSLFNSAICVQELPFGGSYTAPAQHEGSGSTSGTDRFNGGNNGSQKRPNDDGDGYPNRCPGDGSSPGDRDFGDGGNGGGNKRAKMAVESGGQGLSCPFRKRNPKKFNIRDHLYCAVRPLDDITLLKCKEDMQSREALDAHIQLPRDKICSPQEGPASRDPEDGITAQVENLLNNRKANAKIANWESLWGILFPSDAVVPKPDFEPPVERDEFYRDLQNARSQLTETLILNEELWRSGDQNLERQHVEQLVNIFDGHIKQVLQNSRRQSRNLVRRWRSGRRNPRAEILQAASPISPVAQTQGRRHDQLAVPRPIVKKRVINGDSNGNSLASSLETINSAESWANVGQAELMVTRSALSSAGLGNVQPRQGQVAQTGIGTSMIASPLSLRQGRQHDLLATPSPVTPRTPINPQGEFGTHGNGSIRLNQPAQVSDFHHNGQNLVDSGIEMVNHCPPVQGMNALTNIHGANSRAFFGPSPQPQQHRPAQMNFGGPLPQQVAAYQQQPEHMELAQPGLPQTVIREGYDFGWNWTNDEMNLQIALCCLRAQTNLRSFLLRQGRGGPEGELGHALIPAKVILEGRVGTEILPVHALVLQVFGVAGGLGSEDDAGVLGNGHGGAIGELDLARDEAIRGGCDARGGNGSSG</sequence>
<dbReference type="PANTHER" id="PTHR38166">
    <property type="entry name" value="C2H2-TYPE DOMAIN-CONTAINING PROTEIN-RELATED"/>
    <property type="match status" value="1"/>
</dbReference>
<organism evidence="2 3">
    <name type="scientific">Sordaria brevicollis</name>
    <dbReference type="NCBI Taxonomy" id="83679"/>
    <lineage>
        <taxon>Eukaryota</taxon>
        <taxon>Fungi</taxon>
        <taxon>Dikarya</taxon>
        <taxon>Ascomycota</taxon>
        <taxon>Pezizomycotina</taxon>
        <taxon>Sordariomycetes</taxon>
        <taxon>Sordariomycetidae</taxon>
        <taxon>Sordariales</taxon>
        <taxon>Sordariaceae</taxon>
        <taxon>Sordaria</taxon>
    </lineage>
</organism>
<keyword evidence="3" id="KW-1185">Reference proteome</keyword>
<reference evidence="2" key="2">
    <citation type="submission" date="2023-07" db="EMBL/GenBank/DDBJ databases">
        <authorList>
            <consortium name="Lawrence Berkeley National Laboratory"/>
            <person name="Haridas S."/>
            <person name="Hensen N."/>
            <person name="Bonometti L."/>
            <person name="Westerberg I."/>
            <person name="Brannstrom I.O."/>
            <person name="Guillou S."/>
            <person name="Cros-Aarteil S."/>
            <person name="Calhoun S."/>
            <person name="Kuo A."/>
            <person name="Mondo S."/>
            <person name="Pangilinan J."/>
            <person name="Riley R."/>
            <person name="LaButti K."/>
            <person name="Andreopoulos B."/>
            <person name="Lipzen A."/>
            <person name="Chen C."/>
            <person name="Yanf M."/>
            <person name="Daum C."/>
            <person name="Ng V."/>
            <person name="Clum A."/>
            <person name="Steindorff A."/>
            <person name="Ohm R."/>
            <person name="Martin F."/>
            <person name="Silar P."/>
            <person name="Natvig D."/>
            <person name="Lalanne C."/>
            <person name="Gautier V."/>
            <person name="Ament-velasquez S.L."/>
            <person name="Kruys A."/>
            <person name="Hutchinson M.I."/>
            <person name="Powell A.J."/>
            <person name="Barry K."/>
            <person name="Miller A.N."/>
            <person name="Grigoriev I.V."/>
            <person name="Debuchy R."/>
            <person name="Gladieux P."/>
            <person name="Thoren M.H."/>
            <person name="Johannesson H."/>
        </authorList>
    </citation>
    <scope>NUCLEOTIDE SEQUENCE</scope>
    <source>
        <strain evidence="2">FGSC 1904</strain>
    </source>
</reference>
<dbReference type="PANTHER" id="PTHR38166:SF1">
    <property type="entry name" value="C2H2-TYPE DOMAIN-CONTAINING PROTEIN"/>
    <property type="match status" value="1"/>
</dbReference>
<feature type="compositionally biased region" description="Polar residues" evidence="1">
    <location>
        <begin position="88"/>
        <end position="123"/>
    </location>
</feature>
<reference evidence="2" key="1">
    <citation type="journal article" date="2023" name="Mol. Phylogenet. Evol.">
        <title>Genome-scale phylogeny and comparative genomics of the fungal order Sordariales.</title>
        <authorList>
            <person name="Hensen N."/>
            <person name="Bonometti L."/>
            <person name="Westerberg I."/>
            <person name="Brannstrom I.O."/>
            <person name="Guillou S."/>
            <person name="Cros-Aarteil S."/>
            <person name="Calhoun S."/>
            <person name="Haridas S."/>
            <person name="Kuo A."/>
            <person name="Mondo S."/>
            <person name="Pangilinan J."/>
            <person name="Riley R."/>
            <person name="LaButti K."/>
            <person name="Andreopoulos B."/>
            <person name="Lipzen A."/>
            <person name="Chen C."/>
            <person name="Yan M."/>
            <person name="Daum C."/>
            <person name="Ng V."/>
            <person name="Clum A."/>
            <person name="Steindorff A."/>
            <person name="Ohm R.A."/>
            <person name="Martin F."/>
            <person name="Silar P."/>
            <person name="Natvig D.O."/>
            <person name="Lalanne C."/>
            <person name="Gautier V."/>
            <person name="Ament-Velasquez S.L."/>
            <person name="Kruys A."/>
            <person name="Hutchinson M.I."/>
            <person name="Powell A.J."/>
            <person name="Barry K."/>
            <person name="Miller A.N."/>
            <person name="Grigoriev I.V."/>
            <person name="Debuchy R."/>
            <person name="Gladieux P."/>
            <person name="Hiltunen Thoren M."/>
            <person name="Johannesson H."/>
        </authorList>
    </citation>
    <scope>NUCLEOTIDE SEQUENCE</scope>
    <source>
        <strain evidence="2">FGSC 1904</strain>
    </source>
</reference>
<evidence type="ECO:0000256" key="1">
    <source>
        <dbReference type="SAM" id="MobiDB-lite"/>
    </source>
</evidence>
<accession>A0AAE0P348</accession>
<evidence type="ECO:0000313" key="2">
    <source>
        <dbReference type="EMBL" id="KAK3392548.1"/>
    </source>
</evidence>